<organism evidence="1 2">
    <name type="scientific">Parelaphostrongylus tenuis</name>
    <name type="common">Meningeal worm</name>
    <dbReference type="NCBI Taxonomy" id="148309"/>
    <lineage>
        <taxon>Eukaryota</taxon>
        <taxon>Metazoa</taxon>
        <taxon>Ecdysozoa</taxon>
        <taxon>Nematoda</taxon>
        <taxon>Chromadorea</taxon>
        <taxon>Rhabditida</taxon>
        <taxon>Rhabditina</taxon>
        <taxon>Rhabditomorpha</taxon>
        <taxon>Strongyloidea</taxon>
        <taxon>Metastrongylidae</taxon>
        <taxon>Parelaphostrongylus</taxon>
    </lineage>
</organism>
<protein>
    <submittedName>
        <fullName evidence="1">Uncharacterized protein</fullName>
    </submittedName>
</protein>
<dbReference type="AlphaFoldDB" id="A0AAD5MBX4"/>
<dbReference type="Proteomes" id="UP001196413">
    <property type="component" value="Unassembled WGS sequence"/>
</dbReference>
<dbReference type="EMBL" id="JAHQIW010000141">
    <property type="protein sequence ID" value="KAJ1346207.1"/>
    <property type="molecule type" value="Genomic_DNA"/>
</dbReference>
<name>A0AAD5MBX4_PARTN</name>
<comment type="caution">
    <text evidence="1">The sequence shown here is derived from an EMBL/GenBank/DDBJ whole genome shotgun (WGS) entry which is preliminary data.</text>
</comment>
<proteinExistence type="predicted"/>
<keyword evidence="2" id="KW-1185">Reference proteome</keyword>
<gene>
    <name evidence="1" type="ORF">KIN20_000946</name>
</gene>
<evidence type="ECO:0000313" key="1">
    <source>
        <dbReference type="EMBL" id="KAJ1346207.1"/>
    </source>
</evidence>
<sequence length="70" mass="8189">MTTNASRRYEKMLNNSWKYNPIRKFPSGRYILSEEGHGQLRAFISAFVLSKSIFELLNVTQGNDLYSRDK</sequence>
<evidence type="ECO:0000313" key="2">
    <source>
        <dbReference type="Proteomes" id="UP001196413"/>
    </source>
</evidence>
<reference evidence="1" key="1">
    <citation type="submission" date="2021-06" db="EMBL/GenBank/DDBJ databases">
        <title>Parelaphostrongylus tenuis whole genome reference sequence.</title>
        <authorList>
            <person name="Garwood T.J."/>
            <person name="Larsen P.A."/>
            <person name="Fountain-Jones N.M."/>
            <person name="Garbe J.R."/>
            <person name="Macchietto M.G."/>
            <person name="Kania S.A."/>
            <person name="Gerhold R.W."/>
            <person name="Richards J.E."/>
            <person name="Wolf T.M."/>
        </authorList>
    </citation>
    <scope>NUCLEOTIDE SEQUENCE</scope>
    <source>
        <strain evidence="1">MNPRO001-30</strain>
        <tissue evidence="1">Meninges</tissue>
    </source>
</reference>
<accession>A0AAD5MBX4</accession>